<sequence length="222" mass="25360">MQAEVSRNSEFWKHEISFYLDGVSFVHKYNPQSGAASNRATVWRKKEEGFQVTAKGCKQLAGGRRVHLIVAIAYSKGVILKVPYEKMNGIFSAAFVREHLNITFAKAGPKTNGRRLFIMDNDPSQRSRAAQMALEDIESEFQEIPPRSPDLNPIENIFFLIKRYLENETISKRITKESFEEFQSRVLRAFDSIPITTIDKTISSMDKRIDAILSSKGCRTNY</sequence>
<dbReference type="Proteomes" id="UP001249851">
    <property type="component" value="Unassembled WGS sequence"/>
</dbReference>
<gene>
    <name evidence="2" type="ORF">P5673_030516</name>
</gene>
<reference evidence="2" key="2">
    <citation type="journal article" date="2023" name="Science">
        <title>Genomic signatures of disease resistance in endangered staghorn corals.</title>
        <authorList>
            <person name="Vollmer S.V."/>
            <person name="Selwyn J.D."/>
            <person name="Despard B.A."/>
            <person name="Roesel C.L."/>
        </authorList>
    </citation>
    <scope>NUCLEOTIDE SEQUENCE</scope>
    <source>
        <strain evidence="2">K2</strain>
    </source>
</reference>
<dbReference type="Gene3D" id="3.30.420.10">
    <property type="entry name" value="Ribonuclease H-like superfamily/Ribonuclease H"/>
    <property type="match status" value="1"/>
</dbReference>
<dbReference type="GO" id="GO:0003676">
    <property type="term" value="F:nucleic acid binding"/>
    <property type="evidence" value="ECO:0007669"/>
    <property type="project" value="InterPro"/>
</dbReference>
<evidence type="ECO:0000313" key="2">
    <source>
        <dbReference type="EMBL" id="KAK2549140.1"/>
    </source>
</evidence>
<organism evidence="2 3">
    <name type="scientific">Acropora cervicornis</name>
    <name type="common">Staghorn coral</name>
    <dbReference type="NCBI Taxonomy" id="6130"/>
    <lineage>
        <taxon>Eukaryota</taxon>
        <taxon>Metazoa</taxon>
        <taxon>Cnidaria</taxon>
        <taxon>Anthozoa</taxon>
        <taxon>Hexacorallia</taxon>
        <taxon>Scleractinia</taxon>
        <taxon>Astrocoeniina</taxon>
        <taxon>Acroporidae</taxon>
        <taxon>Acropora</taxon>
    </lineage>
</organism>
<comment type="caution">
    <text evidence="2">The sequence shown here is derived from an EMBL/GenBank/DDBJ whole genome shotgun (WGS) entry which is preliminary data.</text>
</comment>
<protein>
    <submittedName>
        <fullName evidence="2">Transposable element Tcb2 transposase</fullName>
    </submittedName>
</protein>
<dbReference type="Pfam" id="PF13358">
    <property type="entry name" value="DDE_3"/>
    <property type="match status" value="1"/>
</dbReference>
<dbReference type="AlphaFoldDB" id="A0AAD9UTK5"/>
<proteinExistence type="predicted"/>
<reference evidence="2" key="1">
    <citation type="journal article" date="2023" name="G3 (Bethesda)">
        <title>Whole genome assembly and annotation of the endangered Caribbean coral Acropora cervicornis.</title>
        <authorList>
            <person name="Selwyn J.D."/>
            <person name="Vollmer S.V."/>
        </authorList>
    </citation>
    <scope>NUCLEOTIDE SEQUENCE</scope>
    <source>
        <strain evidence="2">K2</strain>
    </source>
</reference>
<keyword evidence="3" id="KW-1185">Reference proteome</keyword>
<dbReference type="EMBL" id="JARQWQ010000131">
    <property type="protein sequence ID" value="KAK2549140.1"/>
    <property type="molecule type" value="Genomic_DNA"/>
</dbReference>
<dbReference type="InterPro" id="IPR038717">
    <property type="entry name" value="Tc1-like_DDE_dom"/>
</dbReference>
<dbReference type="InterPro" id="IPR036397">
    <property type="entry name" value="RNaseH_sf"/>
</dbReference>
<accession>A0AAD9UTK5</accession>
<evidence type="ECO:0000313" key="3">
    <source>
        <dbReference type="Proteomes" id="UP001249851"/>
    </source>
</evidence>
<name>A0AAD9UTK5_ACRCE</name>
<feature type="domain" description="Tc1-like transposase DDE" evidence="1">
    <location>
        <begin position="58"/>
        <end position="172"/>
    </location>
</feature>
<evidence type="ECO:0000259" key="1">
    <source>
        <dbReference type="Pfam" id="PF13358"/>
    </source>
</evidence>